<dbReference type="Pfam" id="PF00096">
    <property type="entry name" value="zf-C2H2"/>
    <property type="match status" value="5"/>
</dbReference>
<gene>
    <name evidence="8" type="ORF">ODALV1_LOCUS19379</name>
</gene>
<organism evidence="8 9">
    <name type="scientific">Orchesella dallaii</name>
    <dbReference type="NCBI Taxonomy" id="48710"/>
    <lineage>
        <taxon>Eukaryota</taxon>
        <taxon>Metazoa</taxon>
        <taxon>Ecdysozoa</taxon>
        <taxon>Arthropoda</taxon>
        <taxon>Hexapoda</taxon>
        <taxon>Collembola</taxon>
        <taxon>Entomobryomorpha</taxon>
        <taxon>Entomobryoidea</taxon>
        <taxon>Orchesellidae</taxon>
        <taxon>Orchesellinae</taxon>
        <taxon>Orchesella</taxon>
    </lineage>
</organism>
<feature type="domain" description="C2H2-type" evidence="7">
    <location>
        <begin position="244"/>
        <end position="272"/>
    </location>
</feature>
<name>A0ABP1RAZ5_9HEXA</name>
<dbReference type="PANTHER" id="PTHR24377">
    <property type="entry name" value="IP01015P-RELATED"/>
    <property type="match status" value="1"/>
</dbReference>
<proteinExistence type="predicted"/>
<feature type="domain" description="C2H2-type" evidence="7">
    <location>
        <begin position="100"/>
        <end position="127"/>
    </location>
</feature>
<feature type="domain" description="C2H2-type" evidence="7">
    <location>
        <begin position="273"/>
        <end position="300"/>
    </location>
</feature>
<dbReference type="EMBL" id="CAXLJM020000065">
    <property type="protein sequence ID" value="CAL8121432.1"/>
    <property type="molecule type" value="Genomic_DNA"/>
</dbReference>
<dbReference type="InterPro" id="IPR050826">
    <property type="entry name" value="Krueppel_C2H2_ZnFinger"/>
</dbReference>
<accession>A0ABP1RAZ5</accession>
<keyword evidence="2" id="KW-0677">Repeat</keyword>
<feature type="domain" description="C2H2-type" evidence="7">
    <location>
        <begin position="157"/>
        <end position="184"/>
    </location>
</feature>
<evidence type="ECO:0000256" key="1">
    <source>
        <dbReference type="ARBA" id="ARBA00022723"/>
    </source>
</evidence>
<feature type="domain" description="C2H2-type" evidence="7">
    <location>
        <begin position="185"/>
        <end position="212"/>
    </location>
</feature>
<keyword evidence="1" id="KW-0479">Metal-binding</keyword>
<dbReference type="PROSITE" id="PS50157">
    <property type="entry name" value="ZINC_FINGER_C2H2_2"/>
    <property type="match status" value="8"/>
</dbReference>
<dbReference type="SUPFAM" id="SSF57667">
    <property type="entry name" value="beta-beta-alpha zinc fingers"/>
    <property type="match status" value="5"/>
</dbReference>
<keyword evidence="5" id="KW-0539">Nucleus</keyword>
<dbReference type="SMART" id="SM00355">
    <property type="entry name" value="ZnF_C2H2"/>
    <property type="match status" value="12"/>
</dbReference>
<comment type="caution">
    <text evidence="8">The sequence shown here is derived from an EMBL/GenBank/DDBJ whole genome shotgun (WGS) entry which is preliminary data.</text>
</comment>
<dbReference type="InterPro" id="IPR036236">
    <property type="entry name" value="Znf_C2H2_sf"/>
</dbReference>
<feature type="domain" description="C2H2-type" evidence="7">
    <location>
        <begin position="363"/>
        <end position="390"/>
    </location>
</feature>
<keyword evidence="4" id="KW-0862">Zinc</keyword>
<evidence type="ECO:0000256" key="3">
    <source>
        <dbReference type="ARBA" id="ARBA00022771"/>
    </source>
</evidence>
<evidence type="ECO:0000313" key="8">
    <source>
        <dbReference type="EMBL" id="CAL8121432.1"/>
    </source>
</evidence>
<feature type="domain" description="C2H2-type" evidence="7">
    <location>
        <begin position="391"/>
        <end position="414"/>
    </location>
</feature>
<keyword evidence="3 6" id="KW-0863">Zinc-finger</keyword>
<evidence type="ECO:0000259" key="7">
    <source>
        <dbReference type="PROSITE" id="PS50157"/>
    </source>
</evidence>
<protein>
    <recommendedName>
        <fullName evidence="7">C2H2-type domain-containing protein</fullName>
    </recommendedName>
</protein>
<evidence type="ECO:0000256" key="5">
    <source>
        <dbReference type="ARBA" id="ARBA00023242"/>
    </source>
</evidence>
<evidence type="ECO:0000256" key="2">
    <source>
        <dbReference type="ARBA" id="ARBA00022737"/>
    </source>
</evidence>
<evidence type="ECO:0000256" key="6">
    <source>
        <dbReference type="PROSITE-ProRule" id="PRU00042"/>
    </source>
</evidence>
<sequence>MYLLFKVLPNIQNVRNEFTTGVPSCFTSILVQHWKTKLHKCNWCPAESSLVSYLKFHLINAHNELKLRKEECPTFEKIFSNGSKMNGHQLHVHTQLEKKKECIICKKWFKDTRQLLGHLMVHTREKPFPCPKCPWSFPTGNQRRVHLITKHDIGVRLRCPVCNKPTRSKAVLETHMRVHTNERPFRCSMCPKACKTAGNLKCHMGVHVPEKPFCCNVCEKRYSCPMAYRAHCERHTSKSNSLNYQCDECPLSFYLKYNLKWHVKFVHGKERRFPCNICGNNFQTQSDRNRHINTHLREISYKCKICGKVLYYFDNLKRHMKTQHSKSESECYPCSKCPLIQKTELDFSRHYLLDHVGSKDNLFKCLFCKCHSTSLSDLEEHYRKHTRERPYFCKKCPKAFGSSGYLRKHSRIIHKMTTINTL</sequence>
<feature type="domain" description="C2H2-type" evidence="7">
    <location>
        <begin position="301"/>
        <end position="329"/>
    </location>
</feature>
<keyword evidence="9" id="KW-1185">Reference proteome</keyword>
<dbReference type="InterPro" id="IPR013087">
    <property type="entry name" value="Znf_C2H2_type"/>
</dbReference>
<reference evidence="8 9" key="1">
    <citation type="submission" date="2024-08" db="EMBL/GenBank/DDBJ databases">
        <authorList>
            <person name="Cucini C."/>
            <person name="Frati F."/>
        </authorList>
    </citation>
    <scope>NUCLEOTIDE SEQUENCE [LARGE SCALE GENOMIC DNA]</scope>
</reference>
<evidence type="ECO:0000313" key="9">
    <source>
        <dbReference type="Proteomes" id="UP001642540"/>
    </source>
</evidence>
<dbReference type="Gene3D" id="3.30.160.60">
    <property type="entry name" value="Classic Zinc Finger"/>
    <property type="match status" value="7"/>
</dbReference>
<dbReference type="Proteomes" id="UP001642540">
    <property type="component" value="Unassembled WGS sequence"/>
</dbReference>
<evidence type="ECO:0000256" key="4">
    <source>
        <dbReference type="ARBA" id="ARBA00022833"/>
    </source>
</evidence>
<dbReference type="PROSITE" id="PS00028">
    <property type="entry name" value="ZINC_FINGER_C2H2_1"/>
    <property type="match status" value="7"/>
</dbReference>